<sequence>MADLTPEANRAARAILKWSVRDVAALAGIAFSTVHRFEQTGIATETTKAKIVAAYALHNVDITNGEGTGARLRKPAAPGHNLPDGEAGIIENNEM</sequence>
<dbReference type="InterPro" id="IPR001387">
    <property type="entry name" value="Cro/C1-type_HTH"/>
</dbReference>
<keyword evidence="3" id="KW-1185">Reference proteome</keyword>
<dbReference type="InterPro" id="IPR010982">
    <property type="entry name" value="Lambda_DNA-bd_dom_sf"/>
</dbReference>
<dbReference type="Proteomes" id="UP001058098">
    <property type="component" value="Chromosome"/>
</dbReference>
<dbReference type="CDD" id="cd00093">
    <property type="entry name" value="HTH_XRE"/>
    <property type="match status" value="1"/>
</dbReference>
<gene>
    <name evidence="2" type="ORF">IHQ72_22700</name>
</gene>
<dbReference type="Gene3D" id="1.10.260.40">
    <property type="entry name" value="lambda repressor-like DNA-binding domains"/>
    <property type="match status" value="1"/>
</dbReference>
<evidence type="ECO:0000313" key="3">
    <source>
        <dbReference type="Proteomes" id="UP001058098"/>
    </source>
</evidence>
<protein>
    <submittedName>
        <fullName evidence="2">Helix-turn-helix transcriptional regulator</fullName>
    </submittedName>
</protein>
<organism evidence="2 3">
    <name type="scientific">Mesorhizobium onobrychidis</name>
    <dbReference type="NCBI Taxonomy" id="2775404"/>
    <lineage>
        <taxon>Bacteria</taxon>
        <taxon>Pseudomonadati</taxon>
        <taxon>Pseudomonadota</taxon>
        <taxon>Alphaproteobacteria</taxon>
        <taxon>Hyphomicrobiales</taxon>
        <taxon>Phyllobacteriaceae</taxon>
        <taxon>Mesorhizobium</taxon>
    </lineage>
</organism>
<evidence type="ECO:0000313" key="2">
    <source>
        <dbReference type="EMBL" id="UVC13512.1"/>
    </source>
</evidence>
<dbReference type="EMBL" id="CP062229">
    <property type="protein sequence ID" value="UVC13512.1"/>
    <property type="molecule type" value="Genomic_DNA"/>
</dbReference>
<dbReference type="RefSeq" id="WP_258117396.1">
    <property type="nucleotide sequence ID" value="NZ_CP062229.1"/>
</dbReference>
<reference evidence="2" key="1">
    <citation type="submission" date="2020-09" db="EMBL/GenBank/DDBJ databases">
        <title>Rhizobia associated with sainfoin plants.</title>
        <authorList>
            <person name="Asharfi S."/>
            <person name="Kuzmanovic N."/>
            <person name="Bunk B."/>
            <person name="Sproeer C."/>
            <person name="Becker M."/>
            <person name="Thuenen T."/>
        </authorList>
    </citation>
    <scope>NUCLEOTIDE SEQUENCE</scope>
    <source>
        <strain evidence="2">OM4</strain>
    </source>
</reference>
<proteinExistence type="predicted"/>
<evidence type="ECO:0000256" key="1">
    <source>
        <dbReference type="SAM" id="MobiDB-lite"/>
    </source>
</evidence>
<name>A0ABY5QTU5_9HYPH</name>
<accession>A0ABY5QTU5</accession>
<feature type="region of interest" description="Disordered" evidence="1">
    <location>
        <begin position="66"/>
        <end position="95"/>
    </location>
</feature>